<sequence length="102" mass="11479">MSSISRNRRSSPQKMAAATTTSGDIITKPRMMRAEQLLSSRYRVSPSVTLQAVNHLMMAIPAKRINNRVISHPGVAQETSVQQQHCRQQHHREDQSQEQSTG</sequence>
<proteinExistence type="predicted"/>
<evidence type="ECO:0000256" key="1">
    <source>
        <dbReference type="SAM" id="MobiDB-lite"/>
    </source>
</evidence>
<gene>
    <name evidence="2" type="ORF">EYF80_004205</name>
</gene>
<comment type="caution">
    <text evidence="2">The sequence shown here is derived from an EMBL/GenBank/DDBJ whole genome shotgun (WGS) entry which is preliminary data.</text>
</comment>
<protein>
    <submittedName>
        <fullName evidence="2">Uncharacterized protein</fullName>
    </submittedName>
</protein>
<organism evidence="2 3">
    <name type="scientific">Liparis tanakae</name>
    <name type="common">Tanaka's snailfish</name>
    <dbReference type="NCBI Taxonomy" id="230148"/>
    <lineage>
        <taxon>Eukaryota</taxon>
        <taxon>Metazoa</taxon>
        <taxon>Chordata</taxon>
        <taxon>Craniata</taxon>
        <taxon>Vertebrata</taxon>
        <taxon>Euteleostomi</taxon>
        <taxon>Actinopterygii</taxon>
        <taxon>Neopterygii</taxon>
        <taxon>Teleostei</taxon>
        <taxon>Neoteleostei</taxon>
        <taxon>Acanthomorphata</taxon>
        <taxon>Eupercaria</taxon>
        <taxon>Perciformes</taxon>
        <taxon>Cottioidei</taxon>
        <taxon>Cottales</taxon>
        <taxon>Liparidae</taxon>
        <taxon>Liparis</taxon>
    </lineage>
</organism>
<accession>A0A4Z2J807</accession>
<keyword evidence="3" id="KW-1185">Reference proteome</keyword>
<dbReference type="AlphaFoldDB" id="A0A4Z2J807"/>
<dbReference type="Proteomes" id="UP000314294">
    <property type="component" value="Unassembled WGS sequence"/>
</dbReference>
<evidence type="ECO:0000313" key="2">
    <source>
        <dbReference type="EMBL" id="TNN85572.1"/>
    </source>
</evidence>
<reference evidence="2 3" key="1">
    <citation type="submission" date="2019-03" db="EMBL/GenBank/DDBJ databases">
        <title>First draft genome of Liparis tanakae, snailfish: a comprehensive survey of snailfish specific genes.</title>
        <authorList>
            <person name="Kim W."/>
            <person name="Song I."/>
            <person name="Jeong J.-H."/>
            <person name="Kim D."/>
            <person name="Kim S."/>
            <person name="Ryu S."/>
            <person name="Song J.Y."/>
            <person name="Lee S.K."/>
        </authorList>
    </citation>
    <scope>NUCLEOTIDE SEQUENCE [LARGE SCALE GENOMIC DNA]</scope>
    <source>
        <tissue evidence="2">Muscle</tissue>
    </source>
</reference>
<feature type="region of interest" description="Disordered" evidence="1">
    <location>
        <begin position="1"/>
        <end position="26"/>
    </location>
</feature>
<dbReference type="EMBL" id="SRLO01000020">
    <property type="protein sequence ID" value="TNN85572.1"/>
    <property type="molecule type" value="Genomic_DNA"/>
</dbReference>
<name>A0A4Z2J807_9TELE</name>
<feature type="compositionally biased region" description="Polar residues" evidence="1">
    <location>
        <begin position="12"/>
        <end position="24"/>
    </location>
</feature>
<feature type="compositionally biased region" description="Basic residues" evidence="1">
    <location>
        <begin position="1"/>
        <end position="11"/>
    </location>
</feature>
<feature type="region of interest" description="Disordered" evidence="1">
    <location>
        <begin position="72"/>
        <end position="102"/>
    </location>
</feature>
<evidence type="ECO:0000313" key="3">
    <source>
        <dbReference type="Proteomes" id="UP000314294"/>
    </source>
</evidence>